<dbReference type="CDD" id="cd17352">
    <property type="entry name" value="MFS_MCT_SLC16"/>
    <property type="match status" value="1"/>
</dbReference>
<dbReference type="Gene3D" id="1.20.1250.20">
    <property type="entry name" value="MFS general substrate transporter like domains"/>
    <property type="match status" value="1"/>
</dbReference>
<dbReference type="Pfam" id="PF12796">
    <property type="entry name" value="Ank_2"/>
    <property type="match status" value="1"/>
</dbReference>
<dbReference type="PANTHER" id="PTHR11360:SF284">
    <property type="entry name" value="EG:103B4.3 PROTEIN-RELATED"/>
    <property type="match status" value="1"/>
</dbReference>
<feature type="transmembrane region" description="Helical" evidence="5">
    <location>
        <begin position="192"/>
        <end position="212"/>
    </location>
</feature>
<feature type="repeat" description="ANK" evidence="3">
    <location>
        <begin position="493"/>
        <end position="514"/>
    </location>
</feature>
<organism evidence="7 8">
    <name type="scientific">Entomortierella chlamydospora</name>
    <dbReference type="NCBI Taxonomy" id="101097"/>
    <lineage>
        <taxon>Eukaryota</taxon>
        <taxon>Fungi</taxon>
        <taxon>Fungi incertae sedis</taxon>
        <taxon>Mucoromycota</taxon>
        <taxon>Mortierellomycotina</taxon>
        <taxon>Mortierellomycetes</taxon>
        <taxon>Mortierellales</taxon>
        <taxon>Mortierellaceae</taxon>
        <taxon>Entomortierella</taxon>
    </lineage>
</organism>
<dbReference type="PRINTS" id="PR01415">
    <property type="entry name" value="ANKYRIN"/>
</dbReference>
<comment type="subcellular location">
    <subcellularLocation>
        <location evidence="1">Membrane</location>
        <topology evidence="1">Multi-pass membrane protein</topology>
    </subcellularLocation>
</comment>
<evidence type="ECO:0000256" key="5">
    <source>
        <dbReference type="SAM" id="Phobius"/>
    </source>
</evidence>
<keyword evidence="5" id="KW-0812">Transmembrane</keyword>
<feature type="transmembrane region" description="Helical" evidence="5">
    <location>
        <begin position="160"/>
        <end position="180"/>
    </location>
</feature>
<gene>
    <name evidence="7" type="ORF">BGZ80_010514</name>
</gene>
<evidence type="ECO:0000313" key="8">
    <source>
        <dbReference type="Proteomes" id="UP000703661"/>
    </source>
</evidence>
<dbReference type="AlphaFoldDB" id="A0A9P6T3W5"/>
<name>A0A9P6T3W5_9FUNG</name>
<feature type="transmembrane region" description="Helical" evidence="5">
    <location>
        <begin position="107"/>
        <end position="128"/>
    </location>
</feature>
<evidence type="ECO:0000256" key="3">
    <source>
        <dbReference type="PROSITE-ProRule" id="PRU00023"/>
    </source>
</evidence>
<dbReference type="EMBL" id="JAAAID010000074">
    <property type="protein sequence ID" value="KAG0023053.1"/>
    <property type="molecule type" value="Genomic_DNA"/>
</dbReference>
<feature type="repeat" description="ANK" evidence="3">
    <location>
        <begin position="528"/>
        <end position="564"/>
    </location>
</feature>
<dbReference type="Pfam" id="PF07690">
    <property type="entry name" value="MFS_1"/>
    <property type="match status" value="1"/>
</dbReference>
<evidence type="ECO:0000256" key="1">
    <source>
        <dbReference type="ARBA" id="ARBA00004141"/>
    </source>
</evidence>
<dbReference type="InterPro" id="IPR011701">
    <property type="entry name" value="MFS"/>
</dbReference>
<dbReference type="SUPFAM" id="SSF103473">
    <property type="entry name" value="MFS general substrate transporter"/>
    <property type="match status" value="1"/>
</dbReference>
<sequence>MNSMLDNPSSVDTAVAVQSPSSTFIPVPTESVLNIASTAVTTENTLALPTNDSMVTLPRDGGARAWLVVLGSFLIHSFAFAPTEYIFGIFELHYQIIYHDAAPSSVAFVGTTGSAATYLAGFLAGIVADRFGFKATAFTGTVIMTLSLVLASFAKQLWQLYITQGILFGIGASLAYYPAIAVPSHHFNKKRGLATGLAVSGVGAGGLVLAPLTQSLIDSVGIYWTLRIIALLCFVVCGIASTLIVEGKNHVDISQSQNEKPVDNEKREEDQLDDVEKAPEDKPSFFAAVKVFKDPRFLSLSIAELIASIAFLIPLYYMQTYAVFVGISVERGALILGLSNGASFAGRITLGVISDYVSNAKVLLFCSWCTAFAVLVLWTVSRSFGPLLLMGLMFGFFGGGYISLVPVAVAQSFGTKEIASTIGLMYAGGGLGMLGGAPLAGFLLDITQPNTSYLPVTLTSDEILWAACKDDNLELLDEALSLEGTDVNSIDGLGNTALHYAARQGSKDCMEILLHFDELNVNVANRLEGDTPLHKAAAYEDPDMALIMVELLVNRGASLNAVNKHRQKPVDKAPSDTHEEVKTFLENAALGSYYDSRDIAVEDDDSDGVPSDDE</sequence>
<comment type="similarity">
    <text evidence="2">Belongs to the major facilitator superfamily. Monocarboxylate porter (TC 2.A.1.13) family.</text>
</comment>
<dbReference type="Gene3D" id="1.25.40.20">
    <property type="entry name" value="Ankyrin repeat-containing domain"/>
    <property type="match status" value="1"/>
</dbReference>
<evidence type="ECO:0000259" key="6">
    <source>
        <dbReference type="PROSITE" id="PS50850"/>
    </source>
</evidence>
<feature type="transmembrane region" description="Helical" evidence="5">
    <location>
        <begin position="135"/>
        <end position="154"/>
    </location>
</feature>
<dbReference type="SMART" id="SM00248">
    <property type="entry name" value="ANK"/>
    <property type="match status" value="3"/>
</dbReference>
<keyword evidence="3" id="KW-0040">ANK repeat</keyword>
<feature type="transmembrane region" description="Helical" evidence="5">
    <location>
        <begin position="297"/>
        <end position="317"/>
    </location>
</feature>
<reference evidence="7" key="1">
    <citation type="journal article" date="2020" name="Fungal Divers.">
        <title>Resolving the Mortierellaceae phylogeny through synthesis of multi-gene phylogenetics and phylogenomics.</title>
        <authorList>
            <person name="Vandepol N."/>
            <person name="Liber J."/>
            <person name="Desiro A."/>
            <person name="Na H."/>
            <person name="Kennedy M."/>
            <person name="Barry K."/>
            <person name="Grigoriev I.V."/>
            <person name="Miller A.N."/>
            <person name="O'Donnell K."/>
            <person name="Stajich J.E."/>
            <person name="Bonito G."/>
        </authorList>
    </citation>
    <scope>NUCLEOTIDE SEQUENCE</scope>
    <source>
        <strain evidence="7">NRRL 2769</strain>
    </source>
</reference>
<dbReference type="InterPro" id="IPR002110">
    <property type="entry name" value="Ankyrin_rpt"/>
</dbReference>
<dbReference type="PANTHER" id="PTHR11360">
    <property type="entry name" value="MONOCARBOXYLATE TRANSPORTER"/>
    <property type="match status" value="1"/>
</dbReference>
<dbReference type="PROSITE" id="PS50088">
    <property type="entry name" value="ANK_REPEAT"/>
    <property type="match status" value="2"/>
</dbReference>
<dbReference type="PROSITE" id="PS50297">
    <property type="entry name" value="ANK_REP_REGION"/>
    <property type="match status" value="2"/>
</dbReference>
<dbReference type="Proteomes" id="UP000703661">
    <property type="component" value="Unassembled WGS sequence"/>
</dbReference>
<protein>
    <recommendedName>
        <fullName evidence="6">Major facilitator superfamily (MFS) profile domain-containing protein</fullName>
    </recommendedName>
</protein>
<dbReference type="InterPro" id="IPR020846">
    <property type="entry name" value="MFS_dom"/>
</dbReference>
<feature type="transmembrane region" description="Helical" evidence="5">
    <location>
        <begin position="65"/>
        <end position="87"/>
    </location>
</feature>
<feature type="compositionally biased region" description="Basic and acidic residues" evidence="4">
    <location>
        <begin position="260"/>
        <end position="277"/>
    </location>
</feature>
<accession>A0A9P6T3W5</accession>
<feature type="region of interest" description="Disordered" evidence="4">
    <location>
        <begin position="255"/>
        <end position="277"/>
    </location>
</feature>
<dbReference type="InterPro" id="IPR050327">
    <property type="entry name" value="Proton-linked_MCT"/>
</dbReference>
<evidence type="ECO:0000313" key="7">
    <source>
        <dbReference type="EMBL" id="KAG0023053.1"/>
    </source>
</evidence>
<dbReference type="PROSITE" id="PS50850">
    <property type="entry name" value="MFS"/>
    <property type="match status" value="1"/>
</dbReference>
<evidence type="ECO:0000256" key="4">
    <source>
        <dbReference type="SAM" id="MobiDB-lite"/>
    </source>
</evidence>
<dbReference type="GO" id="GO:0016020">
    <property type="term" value="C:membrane"/>
    <property type="evidence" value="ECO:0007669"/>
    <property type="project" value="UniProtKB-SubCell"/>
</dbReference>
<dbReference type="GO" id="GO:0022857">
    <property type="term" value="F:transmembrane transporter activity"/>
    <property type="evidence" value="ECO:0007669"/>
    <property type="project" value="InterPro"/>
</dbReference>
<dbReference type="SUPFAM" id="SSF48403">
    <property type="entry name" value="Ankyrin repeat"/>
    <property type="match status" value="1"/>
</dbReference>
<keyword evidence="5" id="KW-0472">Membrane</keyword>
<feature type="transmembrane region" description="Helical" evidence="5">
    <location>
        <begin position="224"/>
        <end position="245"/>
    </location>
</feature>
<comment type="caution">
    <text evidence="7">The sequence shown here is derived from an EMBL/GenBank/DDBJ whole genome shotgun (WGS) entry which is preliminary data.</text>
</comment>
<feature type="transmembrane region" description="Helical" evidence="5">
    <location>
        <begin position="332"/>
        <end position="350"/>
    </location>
</feature>
<evidence type="ECO:0000256" key="2">
    <source>
        <dbReference type="ARBA" id="ARBA00006727"/>
    </source>
</evidence>
<proteinExistence type="inferred from homology"/>
<feature type="transmembrane region" description="Helical" evidence="5">
    <location>
        <begin position="422"/>
        <end position="444"/>
    </location>
</feature>
<keyword evidence="5" id="KW-1133">Transmembrane helix</keyword>
<feature type="transmembrane region" description="Helical" evidence="5">
    <location>
        <begin position="362"/>
        <end position="381"/>
    </location>
</feature>
<dbReference type="InterPro" id="IPR036770">
    <property type="entry name" value="Ankyrin_rpt-contain_sf"/>
</dbReference>
<feature type="domain" description="Major facilitator superfamily (MFS) profile" evidence="6">
    <location>
        <begin position="65"/>
        <end position="486"/>
    </location>
</feature>
<keyword evidence="8" id="KW-1185">Reference proteome</keyword>
<dbReference type="InterPro" id="IPR036259">
    <property type="entry name" value="MFS_trans_sf"/>
</dbReference>
<feature type="transmembrane region" description="Helical" evidence="5">
    <location>
        <begin position="387"/>
        <end position="410"/>
    </location>
</feature>